<gene>
    <name evidence="3" type="ORF">GCM10010971_13550</name>
</gene>
<keyword evidence="3" id="KW-0808">Transferase</keyword>
<dbReference type="PANTHER" id="PTHR48090">
    <property type="entry name" value="UNDECAPRENYL-PHOSPHATE 4-DEOXY-4-FORMAMIDO-L-ARABINOSE TRANSFERASE-RELATED"/>
    <property type="match status" value="1"/>
</dbReference>
<keyword evidence="4" id="KW-1185">Reference proteome</keyword>
<dbReference type="RefSeq" id="WP_229678806.1">
    <property type="nucleotide sequence ID" value="NZ_BMLY01000002.1"/>
</dbReference>
<evidence type="ECO:0000256" key="1">
    <source>
        <dbReference type="SAM" id="Phobius"/>
    </source>
</evidence>
<feature type="domain" description="Glycosyltransferase 2-like" evidence="2">
    <location>
        <begin position="8"/>
        <end position="158"/>
    </location>
</feature>
<reference evidence="4" key="1">
    <citation type="journal article" date="2019" name="Int. J. Syst. Evol. Microbiol.">
        <title>The Global Catalogue of Microorganisms (GCM) 10K type strain sequencing project: providing services to taxonomists for standard genome sequencing and annotation.</title>
        <authorList>
            <consortium name="The Broad Institute Genomics Platform"/>
            <consortium name="The Broad Institute Genome Sequencing Center for Infectious Disease"/>
            <person name="Wu L."/>
            <person name="Ma J."/>
        </authorList>
    </citation>
    <scope>NUCLEOTIDE SEQUENCE [LARGE SCALE GENOMIC DNA]</scope>
    <source>
        <strain evidence="4">CGMCC 1.8860</strain>
    </source>
</reference>
<name>A0ABQ2PJY9_9NEIS</name>
<comment type="caution">
    <text evidence="3">The sequence shown here is derived from an EMBL/GenBank/DDBJ whole genome shotgun (WGS) entry which is preliminary data.</text>
</comment>
<feature type="transmembrane region" description="Helical" evidence="1">
    <location>
        <begin position="266"/>
        <end position="287"/>
    </location>
</feature>
<dbReference type="Pfam" id="PF00535">
    <property type="entry name" value="Glycos_transf_2"/>
    <property type="match status" value="1"/>
</dbReference>
<protein>
    <submittedName>
        <fullName evidence="3">Glycosyl transferase</fullName>
    </submittedName>
</protein>
<dbReference type="InterPro" id="IPR029044">
    <property type="entry name" value="Nucleotide-diphossugar_trans"/>
</dbReference>
<dbReference type="Proteomes" id="UP000621859">
    <property type="component" value="Unassembled WGS sequence"/>
</dbReference>
<dbReference type="InterPro" id="IPR001173">
    <property type="entry name" value="Glyco_trans_2-like"/>
</dbReference>
<dbReference type="SUPFAM" id="SSF53448">
    <property type="entry name" value="Nucleotide-diphospho-sugar transferases"/>
    <property type="match status" value="1"/>
</dbReference>
<proteinExistence type="predicted"/>
<dbReference type="InterPro" id="IPR050256">
    <property type="entry name" value="Glycosyltransferase_2"/>
</dbReference>
<dbReference type="Gene3D" id="3.90.550.10">
    <property type="entry name" value="Spore Coat Polysaccharide Biosynthesis Protein SpsA, Chain A"/>
    <property type="match status" value="1"/>
</dbReference>
<feature type="transmembrane region" description="Helical" evidence="1">
    <location>
        <begin position="228"/>
        <end position="254"/>
    </location>
</feature>
<keyword evidence="1" id="KW-0472">Membrane</keyword>
<evidence type="ECO:0000313" key="4">
    <source>
        <dbReference type="Proteomes" id="UP000621859"/>
    </source>
</evidence>
<evidence type="ECO:0000259" key="2">
    <source>
        <dbReference type="Pfam" id="PF00535"/>
    </source>
</evidence>
<dbReference type="PANTHER" id="PTHR48090:SF7">
    <property type="entry name" value="RFBJ PROTEIN"/>
    <property type="match status" value="1"/>
</dbReference>
<evidence type="ECO:0000313" key="3">
    <source>
        <dbReference type="EMBL" id="GGP25536.1"/>
    </source>
</evidence>
<dbReference type="GO" id="GO:0016740">
    <property type="term" value="F:transferase activity"/>
    <property type="evidence" value="ECO:0007669"/>
    <property type="project" value="UniProtKB-KW"/>
</dbReference>
<sequence>MNHPRIAVIIPAYNEELTIRNVVRGFANTLPGAQIYVYDNNSRDLTAQYAQEAGALVRTETRQGKGHAVRRAFADIEADIYLLVDGDDTYDAMAARTMVDKLVDERLDYVNGARVHQNKEAYRPGHTLGNKVLTNTVGILFGRQTTDMLSGYKVLSRRFVKSFPLLSVGFELETELMVHALELAMPIGEVKTHYKERPSGSTSKLNTYRDGWRILWTILKLFKDERPLFFFGIITGLLVMLSMAIGVPIIVNFLETGLVPRFPSAILAGLIGVISIFSLTCGLILDLTRKARHDTKRLFYLSIPLFQRQPD</sequence>
<keyword evidence="1" id="KW-1133">Transmembrane helix</keyword>
<accession>A0ABQ2PJY9</accession>
<organism evidence="3 4">
    <name type="scientific">Silvimonas amylolytica</name>
    <dbReference type="NCBI Taxonomy" id="449663"/>
    <lineage>
        <taxon>Bacteria</taxon>
        <taxon>Pseudomonadati</taxon>
        <taxon>Pseudomonadota</taxon>
        <taxon>Betaproteobacteria</taxon>
        <taxon>Neisseriales</taxon>
        <taxon>Chitinibacteraceae</taxon>
        <taxon>Silvimonas</taxon>
    </lineage>
</organism>
<keyword evidence="1" id="KW-0812">Transmembrane</keyword>
<dbReference type="CDD" id="cd04179">
    <property type="entry name" value="DPM_DPG-synthase_like"/>
    <property type="match status" value="1"/>
</dbReference>
<dbReference type="EMBL" id="BMLY01000002">
    <property type="protein sequence ID" value="GGP25536.1"/>
    <property type="molecule type" value="Genomic_DNA"/>
</dbReference>